<dbReference type="Proteomes" id="UP000196368">
    <property type="component" value="Unassembled WGS sequence"/>
</dbReference>
<keyword evidence="2" id="KW-0732">Signal</keyword>
<gene>
    <name evidence="3" type="ORF">B5F75_04600</name>
</gene>
<dbReference type="RefSeq" id="WP_087288431.1">
    <property type="nucleotide sequence ID" value="NZ_NFJD01000003.1"/>
</dbReference>
<feature type="compositionally biased region" description="Low complexity" evidence="1">
    <location>
        <begin position="130"/>
        <end position="140"/>
    </location>
</feature>
<feature type="chain" id="PRO_5012960744" evidence="2">
    <location>
        <begin position="24"/>
        <end position="153"/>
    </location>
</feature>
<evidence type="ECO:0000313" key="3">
    <source>
        <dbReference type="EMBL" id="OUO56478.1"/>
    </source>
</evidence>
<comment type="caution">
    <text evidence="3">The sequence shown here is derived from an EMBL/GenBank/DDBJ whole genome shotgun (WGS) entry which is preliminary data.</text>
</comment>
<dbReference type="PROSITE" id="PS51257">
    <property type="entry name" value="PROKAR_LIPOPROTEIN"/>
    <property type="match status" value="1"/>
</dbReference>
<accession>A0A1Y4DHR9</accession>
<proteinExistence type="predicted"/>
<evidence type="ECO:0000256" key="1">
    <source>
        <dbReference type="SAM" id="MobiDB-lite"/>
    </source>
</evidence>
<reference evidence="4" key="1">
    <citation type="submission" date="2017-04" db="EMBL/GenBank/DDBJ databases">
        <title>Function of individual gut microbiota members based on whole genome sequencing of pure cultures obtained from chicken caecum.</title>
        <authorList>
            <person name="Medvecky M."/>
            <person name="Cejkova D."/>
            <person name="Polansky O."/>
            <person name="Karasova D."/>
            <person name="Kubasova T."/>
            <person name="Cizek A."/>
            <person name="Rychlik I."/>
        </authorList>
    </citation>
    <scope>NUCLEOTIDE SEQUENCE [LARGE SCALE GENOMIC DNA]</scope>
    <source>
        <strain evidence="4">An273</strain>
    </source>
</reference>
<keyword evidence="4" id="KW-1185">Reference proteome</keyword>
<evidence type="ECO:0000313" key="4">
    <source>
        <dbReference type="Proteomes" id="UP000196368"/>
    </source>
</evidence>
<dbReference type="EMBL" id="NFJD01000003">
    <property type="protein sequence ID" value="OUO56478.1"/>
    <property type="molecule type" value="Genomic_DNA"/>
</dbReference>
<feature type="compositionally biased region" description="Low complexity" evidence="1">
    <location>
        <begin position="94"/>
        <end position="108"/>
    </location>
</feature>
<dbReference type="AlphaFoldDB" id="A0A1Y4DHR9"/>
<name>A0A1Y4DHR9_9BACT</name>
<feature type="region of interest" description="Disordered" evidence="1">
    <location>
        <begin position="76"/>
        <end position="108"/>
    </location>
</feature>
<feature type="signal peptide" evidence="2">
    <location>
        <begin position="1"/>
        <end position="23"/>
    </location>
</feature>
<sequence length="153" mass="15939">MKKLLLAAVVAVFGAAACSSGNANTKTADGRTASSSKNAKYQIIDQEFDNLLAPDADYDTIPDYELQACGDSYLPPATTPLKGATKPAVRKPAKQAASSASTAKSSDVNVNKKVINNTNIYYLDGSAPNTSTTSTTTYTSEEALPPADVPDTL</sequence>
<organism evidence="3 4">
    <name type="scientific">Candidatus Avelusimicrobium gallicola</name>
    <dbReference type="NCBI Taxonomy" id="2562704"/>
    <lineage>
        <taxon>Bacteria</taxon>
        <taxon>Pseudomonadati</taxon>
        <taxon>Elusimicrobiota</taxon>
        <taxon>Elusimicrobia</taxon>
        <taxon>Elusimicrobiales</taxon>
        <taxon>Elusimicrobiaceae</taxon>
        <taxon>Candidatus Avelusimicrobium</taxon>
    </lineage>
</organism>
<feature type="region of interest" description="Disordered" evidence="1">
    <location>
        <begin position="123"/>
        <end position="153"/>
    </location>
</feature>
<evidence type="ECO:0000256" key="2">
    <source>
        <dbReference type="SAM" id="SignalP"/>
    </source>
</evidence>
<protein>
    <submittedName>
        <fullName evidence="3">Uncharacterized protein</fullName>
    </submittedName>
</protein>